<organism evidence="3">
    <name type="scientific">Auxenochlorella protothecoides</name>
    <name type="common">Green microalga</name>
    <name type="synonym">Chlorella protothecoides</name>
    <dbReference type="NCBI Taxonomy" id="3075"/>
    <lineage>
        <taxon>Eukaryota</taxon>
        <taxon>Viridiplantae</taxon>
        <taxon>Chlorophyta</taxon>
        <taxon>core chlorophytes</taxon>
        <taxon>Trebouxiophyceae</taxon>
        <taxon>Chlorellales</taxon>
        <taxon>Chlorellaceae</taxon>
        <taxon>Auxenochlorella</taxon>
    </lineage>
</organism>
<protein>
    <submittedName>
        <fullName evidence="3">Uncharacterized protein</fullName>
    </submittedName>
</protein>
<dbReference type="GO" id="GO:0034709">
    <property type="term" value="C:methylosome"/>
    <property type="evidence" value="ECO:0007669"/>
    <property type="project" value="TreeGrafter"/>
</dbReference>
<evidence type="ECO:0000256" key="1">
    <source>
        <dbReference type="ARBA" id="ARBA00004496"/>
    </source>
</evidence>
<dbReference type="PANTHER" id="PTHR46853:SF1">
    <property type="entry name" value="METHYLOSOME PROTEIN 50"/>
    <property type="match status" value="1"/>
</dbReference>
<dbReference type="InterPro" id="IPR036322">
    <property type="entry name" value="WD40_repeat_dom_sf"/>
</dbReference>
<proteinExistence type="predicted"/>
<feature type="non-terminal residue" evidence="3">
    <location>
        <position position="1"/>
    </location>
</feature>
<gene>
    <name evidence="3" type="ORF">g.36437</name>
</gene>
<dbReference type="AlphaFoldDB" id="A0A1D2AHC8"/>
<dbReference type="SUPFAM" id="SSF50978">
    <property type="entry name" value="WD40 repeat-like"/>
    <property type="match status" value="1"/>
</dbReference>
<accession>A0A1D2AHC8</accession>
<dbReference type="InterPro" id="IPR001680">
    <property type="entry name" value="WD40_rpt"/>
</dbReference>
<sequence>LKNYTSAFAMTSPDQVLGPKSRADALATVSGSPYVLVGCSSFQGQKWTGGIALIRASNLSGEAAGLVQACVEMPAGVPALVCLSDRDPFTGQVVAVSGSDDGAVGVWSVSTGLQPSVQEASSVRWHDDIVSCIAPSGQASSQVVSTSWDGTAVLWDCTSTGPRRVSELRPGQHAVHAAAWCNSSVALATAADGCVFWDPRSGEAGRSGLVGGARELQREGVAPGPAAARAGLTAVAACENEQAVYLGTDAGGLLWLDRRAAGGGRPQTLASPHTEGIRQLLLGGENGSILASSDTAGKVVLAHTTDAALQRVVHSAAVPGGLALGWQGPQLLLGGVAGVRMLALEDCTF</sequence>
<evidence type="ECO:0000313" key="3">
    <source>
        <dbReference type="EMBL" id="JAT78305.1"/>
    </source>
</evidence>
<name>A0A1D2AHC8_AUXPR</name>
<dbReference type="Pfam" id="PF00400">
    <property type="entry name" value="WD40"/>
    <property type="match status" value="1"/>
</dbReference>
<dbReference type="InterPro" id="IPR015943">
    <property type="entry name" value="WD40/YVTN_repeat-like_dom_sf"/>
</dbReference>
<evidence type="ECO:0000256" key="2">
    <source>
        <dbReference type="ARBA" id="ARBA00022490"/>
    </source>
</evidence>
<dbReference type="PANTHER" id="PTHR46853">
    <property type="entry name" value="METHYLOSOME PROTEIN 50"/>
    <property type="match status" value="1"/>
</dbReference>
<dbReference type="Gene3D" id="2.130.10.10">
    <property type="entry name" value="YVTN repeat-like/Quinoprotein amine dehydrogenase"/>
    <property type="match status" value="1"/>
</dbReference>
<dbReference type="SMART" id="SM00320">
    <property type="entry name" value="WD40"/>
    <property type="match status" value="3"/>
</dbReference>
<keyword evidence="2" id="KW-0963">Cytoplasm</keyword>
<comment type="subcellular location">
    <subcellularLocation>
        <location evidence="1">Cytoplasm</location>
    </subcellularLocation>
</comment>
<dbReference type="InterPro" id="IPR052139">
    <property type="entry name" value="Methylosome_Comp_WDR77"/>
</dbReference>
<reference evidence="3" key="1">
    <citation type="submission" date="2015-08" db="EMBL/GenBank/DDBJ databases">
        <authorList>
            <person name="Babu N.S."/>
            <person name="Beckwith C.J."/>
            <person name="Beseler K.G."/>
            <person name="Brison A."/>
            <person name="Carone J.V."/>
            <person name="Caskin T.P."/>
            <person name="Diamond M."/>
            <person name="Durham M.E."/>
            <person name="Foxe J.M."/>
            <person name="Go M."/>
            <person name="Henderson B.A."/>
            <person name="Jones I.B."/>
            <person name="McGettigan J.A."/>
            <person name="Micheletti S.J."/>
            <person name="Nasrallah M.E."/>
            <person name="Ortiz D."/>
            <person name="Piller C.R."/>
            <person name="Privatt S.R."/>
            <person name="Schneider S.L."/>
            <person name="Sharp S."/>
            <person name="Smith T.C."/>
            <person name="Stanton J.D."/>
            <person name="Ullery H.E."/>
            <person name="Wilson R.J."/>
            <person name="Serrano M.G."/>
            <person name="Buck G."/>
            <person name="Lee V."/>
            <person name="Wang Y."/>
            <person name="Carvalho R."/>
            <person name="Voegtly L."/>
            <person name="Shi R."/>
            <person name="Duckworth R."/>
            <person name="Johnson A."/>
            <person name="Loviza R."/>
            <person name="Walstead R."/>
            <person name="Shah Z."/>
            <person name="Kiflezghi M."/>
            <person name="Wade K."/>
            <person name="Ball S.L."/>
            <person name="Bradley K.W."/>
            <person name="Asai D.J."/>
            <person name="Bowman C.A."/>
            <person name="Russell D.A."/>
            <person name="Pope W.H."/>
            <person name="Jacobs-Sera D."/>
            <person name="Hendrix R.W."/>
            <person name="Hatfull G.F."/>
        </authorList>
    </citation>
    <scope>NUCLEOTIDE SEQUENCE</scope>
</reference>
<dbReference type="EMBL" id="GDKF01000317">
    <property type="protein sequence ID" value="JAT78305.1"/>
    <property type="molecule type" value="Transcribed_RNA"/>
</dbReference>